<dbReference type="InterPro" id="IPR039569">
    <property type="entry name" value="FAS1-like_DH_region"/>
</dbReference>
<dbReference type="SUPFAM" id="SSF50249">
    <property type="entry name" value="Nucleic acid-binding proteins"/>
    <property type="match status" value="1"/>
</dbReference>
<feature type="domain" description="MaoC-like" evidence="3">
    <location>
        <begin position="322"/>
        <end position="416"/>
    </location>
</feature>
<dbReference type="Pfam" id="PF01575">
    <property type="entry name" value="MaoC_dehydratas"/>
    <property type="match status" value="1"/>
</dbReference>
<feature type="domain" description="FAS1-like dehydratase" evidence="5">
    <location>
        <begin position="40"/>
        <end position="182"/>
    </location>
</feature>
<accession>A0ABW7SMX6</accession>
<dbReference type="EMBL" id="JBIRPU010000008">
    <property type="protein sequence ID" value="MFI0793891.1"/>
    <property type="molecule type" value="Genomic_DNA"/>
</dbReference>
<evidence type="ECO:0000259" key="4">
    <source>
        <dbReference type="Pfam" id="PF01796"/>
    </source>
</evidence>
<dbReference type="Pfam" id="PF13452">
    <property type="entry name" value="FAS1_DH_region"/>
    <property type="match status" value="1"/>
</dbReference>
<sequence length="444" mass="48106">MAVAPPGNLAAANPAANPAVSPAAPAEDSLAYLERLRSVIGTRGEPRRAKDPVSEPIIRIWCDAVGDDNPAYQDPAWAQQSRFGGITAPATTLNMWTLPGNRRAHRYGEPLDIVTEILAERGFTSVAAVNNNHEYIRPLRPGDHLSQIQHIGAVSEEKQTALGQGHFIDLVSEYVTEAGELVGRVLLRMLRWNPSTRQGAPTDDSSVVDRLQPISRPRAQAIPTRSGIGTVRSFLQPVYAVEPTEERPFVVADVELADGTTVVSDLLNVEPQAVRVGMRVDVLARETRTGELLPVFQPARPARRVDTITFADVEPGMVLAPWPVPLTQLSIAALATATFDFNDVHLDRDAALRRGARDVYMNILGSTGLVNCFLTDWAGPEAVLKAIQVRLQKQNFPGDTLTLVGTVSDKRLQDGAGLVDVAVRGYNSLGDHLVARCTLDLPVT</sequence>
<evidence type="ECO:0000313" key="6">
    <source>
        <dbReference type="EMBL" id="MFI0793891.1"/>
    </source>
</evidence>
<dbReference type="InterPro" id="IPR002878">
    <property type="entry name" value="ChsH2_C"/>
</dbReference>
<reference evidence="6 7" key="1">
    <citation type="submission" date="2024-10" db="EMBL/GenBank/DDBJ databases">
        <title>The Natural Products Discovery Center: Release of the First 8490 Sequenced Strains for Exploring Actinobacteria Biosynthetic Diversity.</title>
        <authorList>
            <person name="Kalkreuter E."/>
            <person name="Kautsar S.A."/>
            <person name="Yang D."/>
            <person name="Bader C.D."/>
            <person name="Teijaro C.N."/>
            <person name="Fluegel L."/>
            <person name="Davis C.M."/>
            <person name="Simpson J.R."/>
            <person name="Lauterbach L."/>
            <person name="Steele A.D."/>
            <person name="Gui C."/>
            <person name="Meng S."/>
            <person name="Li G."/>
            <person name="Viehrig K."/>
            <person name="Ye F."/>
            <person name="Su P."/>
            <person name="Kiefer A.F."/>
            <person name="Nichols A."/>
            <person name="Cepeda A.J."/>
            <person name="Yan W."/>
            <person name="Fan B."/>
            <person name="Jiang Y."/>
            <person name="Adhikari A."/>
            <person name="Zheng C.-J."/>
            <person name="Schuster L."/>
            <person name="Cowan T.M."/>
            <person name="Smanski M.J."/>
            <person name="Chevrette M.G."/>
            <person name="De Carvalho L.P.S."/>
            <person name="Shen B."/>
        </authorList>
    </citation>
    <scope>NUCLEOTIDE SEQUENCE [LARGE SCALE GENOMIC DNA]</scope>
    <source>
        <strain evidence="6 7">NPDC021253</strain>
    </source>
</reference>
<evidence type="ECO:0000256" key="2">
    <source>
        <dbReference type="SAM" id="MobiDB-lite"/>
    </source>
</evidence>
<name>A0ABW7SMX6_9ACTN</name>
<comment type="similarity">
    <text evidence="1">Belongs to the enoyl-CoA hydratase/isomerase family.</text>
</comment>
<proteinExistence type="inferred from homology"/>
<dbReference type="Pfam" id="PF01796">
    <property type="entry name" value="OB_ChsH2_C"/>
    <property type="match status" value="1"/>
</dbReference>
<dbReference type="RefSeq" id="WP_396679719.1">
    <property type="nucleotide sequence ID" value="NZ_JBIRPU010000008.1"/>
</dbReference>
<dbReference type="Proteomes" id="UP001611075">
    <property type="component" value="Unassembled WGS sequence"/>
</dbReference>
<dbReference type="InterPro" id="IPR002539">
    <property type="entry name" value="MaoC-like_dom"/>
</dbReference>
<evidence type="ECO:0000259" key="5">
    <source>
        <dbReference type="Pfam" id="PF13452"/>
    </source>
</evidence>
<gene>
    <name evidence="6" type="ORF">ACH4OY_14550</name>
</gene>
<dbReference type="InterPro" id="IPR029069">
    <property type="entry name" value="HotDog_dom_sf"/>
</dbReference>
<evidence type="ECO:0000313" key="7">
    <source>
        <dbReference type="Proteomes" id="UP001611075"/>
    </source>
</evidence>
<feature type="domain" description="ChsH2 C-terminal OB-fold" evidence="4">
    <location>
        <begin position="226"/>
        <end position="282"/>
    </location>
</feature>
<dbReference type="InterPro" id="IPR012340">
    <property type="entry name" value="NA-bd_OB-fold"/>
</dbReference>
<dbReference type="Gene3D" id="3.10.129.10">
    <property type="entry name" value="Hotdog Thioesterase"/>
    <property type="match status" value="2"/>
</dbReference>
<comment type="caution">
    <text evidence="6">The sequence shown here is derived from an EMBL/GenBank/DDBJ whole genome shotgun (WGS) entry which is preliminary data.</text>
</comment>
<dbReference type="SUPFAM" id="SSF54637">
    <property type="entry name" value="Thioesterase/thiol ester dehydrase-isomerase"/>
    <property type="match status" value="2"/>
</dbReference>
<protein>
    <submittedName>
        <fullName evidence="6">MaoC family dehydratase N-terminal domain-containing protein</fullName>
    </submittedName>
</protein>
<organism evidence="6 7">
    <name type="scientific">Micromonospora rubida</name>
    <dbReference type="NCBI Taxonomy" id="2697657"/>
    <lineage>
        <taxon>Bacteria</taxon>
        <taxon>Bacillati</taxon>
        <taxon>Actinomycetota</taxon>
        <taxon>Actinomycetes</taxon>
        <taxon>Micromonosporales</taxon>
        <taxon>Micromonosporaceae</taxon>
        <taxon>Micromonospora</taxon>
    </lineage>
</organism>
<evidence type="ECO:0000259" key="3">
    <source>
        <dbReference type="Pfam" id="PF01575"/>
    </source>
</evidence>
<keyword evidence="7" id="KW-1185">Reference proteome</keyword>
<evidence type="ECO:0000256" key="1">
    <source>
        <dbReference type="ARBA" id="ARBA00005254"/>
    </source>
</evidence>
<feature type="region of interest" description="Disordered" evidence="2">
    <location>
        <begin position="1"/>
        <end position="24"/>
    </location>
</feature>